<dbReference type="Pfam" id="PF13229">
    <property type="entry name" value="Beta_helix"/>
    <property type="match status" value="1"/>
</dbReference>
<dbReference type="Gene3D" id="2.160.20.10">
    <property type="entry name" value="Single-stranded right-handed beta-helix, Pectin lyase-like"/>
    <property type="match status" value="1"/>
</dbReference>
<evidence type="ECO:0000313" key="2">
    <source>
        <dbReference type="EMBL" id="GAF88636.1"/>
    </source>
</evidence>
<evidence type="ECO:0000259" key="1">
    <source>
        <dbReference type="Pfam" id="PF13229"/>
    </source>
</evidence>
<name>X0TMY4_9ZZZZ</name>
<gene>
    <name evidence="2" type="ORF">S01H1_27278</name>
</gene>
<proteinExistence type="predicted"/>
<protein>
    <recommendedName>
        <fullName evidence="1">Right handed beta helix domain-containing protein</fullName>
    </recommendedName>
</protein>
<dbReference type="InterPro" id="IPR011050">
    <property type="entry name" value="Pectin_lyase_fold/virulence"/>
</dbReference>
<organism evidence="2">
    <name type="scientific">marine sediment metagenome</name>
    <dbReference type="NCBI Taxonomy" id="412755"/>
    <lineage>
        <taxon>unclassified sequences</taxon>
        <taxon>metagenomes</taxon>
        <taxon>ecological metagenomes</taxon>
    </lineage>
</organism>
<comment type="caution">
    <text evidence="2">The sequence shown here is derived from an EMBL/GenBank/DDBJ whole genome shotgun (WGS) entry which is preliminary data.</text>
</comment>
<dbReference type="InterPro" id="IPR012334">
    <property type="entry name" value="Pectin_lyas_fold"/>
</dbReference>
<reference evidence="2" key="1">
    <citation type="journal article" date="2014" name="Front. Microbiol.">
        <title>High frequency of phylogenetically diverse reductive dehalogenase-homologous genes in deep subseafloor sedimentary metagenomes.</title>
        <authorList>
            <person name="Kawai M."/>
            <person name="Futagami T."/>
            <person name="Toyoda A."/>
            <person name="Takaki Y."/>
            <person name="Nishi S."/>
            <person name="Hori S."/>
            <person name="Arai W."/>
            <person name="Tsubouchi T."/>
            <person name="Morono Y."/>
            <person name="Uchiyama I."/>
            <person name="Ito T."/>
            <person name="Fujiyama A."/>
            <person name="Inagaki F."/>
            <person name="Takami H."/>
        </authorList>
    </citation>
    <scope>NUCLEOTIDE SEQUENCE</scope>
    <source>
        <strain evidence="2">Expedition CK06-06</strain>
    </source>
</reference>
<dbReference type="InterPro" id="IPR039448">
    <property type="entry name" value="Beta_helix"/>
</dbReference>
<dbReference type="SMART" id="SM00710">
    <property type="entry name" value="PbH1"/>
    <property type="match status" value="3"/>
</dbReference>
<dbReference type="InterPro" id="IPR006626">
    <property type="entry name" value="PbH1"/>
</dbReference>
<feature type="non-terminal residue" evidence="2">
    <location>
        <position position="1"/>
    </location>
</feature>
<feature type="domain" description="Right handed beta helix" evidence="1">
    <location>
        <begin position="181"/>
        <end position="278"/>
    </location>
</feature>
<sequence>NAPATGPVSINVSNQGGAPLTITGLSLTGADAAHFSFSGTVPTVLPVGASSTIDVYFDPQSGGAKSANLVIATDHWKIPSIQVELEGIGLEVIYVDQDALFGGDGFSWSTARQRIGEGILSALAFGVPQVWVAEGMYLEMLSLPDNVAVYGGFAGNESTFAMRDLAAHPVIINGSQADDGSPADHVIVMNAVTGSILDGFTITGGLADGIGADASGGGIYCVDLNPSNTIANCTIADNATSGLSSAGGGLYLSNSDLSIANCKVVGNSSPFAGGLYIENS</sequence>
<dbReference type="Gene3D" id="2.60.40.10">
    <property type="entry name" value="Immunoglobulins"/>
    <property type="match status" value="1"/>
</dbReference>
<dbReference type="AlphaFoldDB" id="X0TMY4"/>
<dbReference type="SUPFAM" id="SSF51126">
    <property type="entry name" value="Pectin lyase-like"/>
    <property type="match status" value="1"/>
</dbReference>
<feature type="non-terminal residue" evidence="2">
    <location>
        <position position="280"/>
    </location>
</feature>
<accession>X0TMY4</accession>
<dbReference type="EMBL" id="BARS01016597">
    <property type="protein sequence ID" value="GAF88636.1"/>
    <property type="molecule type" value="Genomic_DNA"/>
</dbReference>
<dbReference type="InterPro" id="IPR013783">
    <property type="entry name" value="Ig-like_fold"/>
</dbReference>
<dbReference type="NCBIfam" id="NF012200">
    <property type="entry name" value="choice_anch_D"/>
    <property type="match status" value="1"/>
</dbReference>